<evidence type="ECO:0000313" key="3">
    <source>
        <dbReference type="Proteomes" id="UP000053872"/>
    </source>
</evidence>
<dbReference type="InParanoid" id="A0A2I0LKN4"/>
<dbReference type="EMBL" id="AKCR02000247">
    <property type="protein sequence ID" value="PKK17992.1"/>
    <property type="molecule type" value="Genomic_DNA"/>
</dbReference>
<accession>A0A2I0LKN4</accession>
<name>A0A2I0LKN4_COLLI</name>
<dbReference type="Proteomes" id="UP000053872">
    <property type="component" value="Unassembled WGS sequence"/>
</dbReference>
<feature type="compositionally biased region" description="Low complexity" evidence="1">
    <location>
        <begin position="154"/>
        <end position="163"/>
    </location>
</feature>
<evidence type="ECO:0000313" key="2">
    <source>
        <dbReference type="EMBL" id="PKK17992.1"/>
    </source>
</evidence>
<comment type="caution">
    <text evidence="2">The sequence shown here is derived from an EMBL/GenBank/DDBJ whole genome shotgun (WGS) entry which is preliminary data.</text>
</comment>
<gene>
    <name evidence="2" type="primary">APH1A</name>
    <name evidence="2" type="ORF">A306_00014051</name>
</gene>
<proteinExistence type="predicted"/>
<protein>
    <submittedName>
        <fullName evidence="2">APH1A gamma secretase subunit</fullName>
    </submittedName>
</protein>
<reference evidence="2 3" key="1">
    <citation type="journal article" date="2013" name="Science">
        <title>Genomic diversity and evolution of the head crest in the rock pigeon.</title>
        <authorList>
            <person name="Shapiro M.D."/>
            <person name="Kronenberg Z."/>
            <person name="Li C."/>
            <person name="Domyan E.T."/>
            <person name="Pan H."/>
            <person name="Campbell M."/>
            <person name="Tan H."/>
            <person name="Huff C.D."/>
            <person name="Hu H."/>
            <person name="Vickrey A.I."/>
            <person name="Nielsen S.C."/>
            <person name="Stringham S.A."/>
            <person name="Hu H."/>
            <person name="Willerslev E."/>
            <person name="Gilbert M.T."/>
            <person name="Yandell M."/>
            <person name="Zhang G."/>
            <person name="Wang J."/>
        </authorList>
    </citation>
    <scope>NUCLEOTIDE SEQUENCE [LARGE SCALE GENOMIC DNA]</scope>
    <source>
        <tissue evidence="2">Blood</tissue>
    </source>
</reference>
<keyword evidence="3" id="KW-1185">Reference proteome</keyword>
<dbReference type="AlphaFoldDB" id="A0A2I0LKN4"/>
<evidence type="ECO:0000256" key="1">
    <source>
        <dbReference type="SAM" id="MobiDB-lite"/>
    </source>
</evidence>
<organism evidence="2 3">
    <name type="scientific">Columba livia</name>
    <name type="common">Rock dove</name>
    <dbReference type="NCBI Taxonomy" id="8932"/>
    <lineage>
        <taxon>Eukaryota</taxon>
        <taxon>Metazoa</taxon>
        <taxon>Chordata</taxon>
        <taxon>Craniata</taxon>
        <taxon>Vertebrata</taxon>
        <taxon>Euteleostomi</taxon>
        <taxon>Archelosauria</taxon>
        <taxon>Archosauria</taxon>
        <taxon>Dinosauria</taxon>
        <taxon>Saurischia</taxon>
        <taxon>Theropoda</taxon>
        <taxon>Coelurosauria</taxon>
        <taxon>Aves</taxon>
        <taxon>Neognathae</taxon>
        <taxon>Neoaves</taxon>
        <taxon>Columbimorphae</taxon>
        <taxon>Columbiformes</taxon>
        <taxon>Columbidae</taxon>
        <taxon>Columba</taxon>
    </lineage>
</organism>
<feature type="region of interest" description="Disordered" evidence="1">
    <location>
        <begin position="126"/>
        <end position="172"/>
    </location>
</feature>
<feature type="non-terminal residue" evidence="2">
    <location>
        <position position="1"/>
    </location>
</feature>
<sequence>RRRPAARAARLRRRRLRAAAGALPLRLLQAAQESGRRAGDHQRGRAVAHLPPADGVRLGFVLRHHQRRLFRHQHPGRLHRAGHRRDPRRLPVLFHHVGVPHHGPGPAPHLLGGDFLRRLREASLRLPGAGGRQSPPHLGAARQAGGRQQSDDVLGAAGALRGLSGRQTQVPR</sequence>